<evidence type="ECO:0000256" key="5">
    <source>
        <dbReference type="ARBA" id="ARBA00022840"/>
    </source>
</evidence>
<comment type="catalytic activity">
    <reaction evidence="1">
        <text>S-ubiquitinyl-[E2 ubiquitin-conjugating enzyme]-L-cysteine + [acceptor protein]-L-lysine = [E2 ubiquitin-conjugating enzyme]-L-cysteine + N(6)-ubiquitinyl-[acceptor protein]-L-lysine.</text>
        <dbReference type="EC" id="2.3.2.27"/>
    </reaction>
</comment>
<feature type="compositionally biased region" description="Low complexity" evidence="6">
    <location>
        <begin position="757"/>
        <end position="766"/>
    </location>
</feature>
<sequence>MEDMPMPSFFSSAAAAAASRRCRRRSRSPTQPLVSPARKKDDRKDAAVMLAAPLQSGERGEGKAAVAVDGDRGSQYALKWAADHILSRTRSFFLLHVRRKHTSLHGHDALLFAKGCESLVALQCRETILDGADVSKAIVDFVASNNIDKLVLGAASRNAFTRTIKKLDTPTSVTKLAPNFCSVYVIAKGKLSSFRPATDANVNDTTREDLKSDLPGNRVLVVKSEPTPKLHNGDNPSMLMPVHGAVSVGASFDESTDDGSLTSASSYLKTGSSWPSEFSDTDQHSGYFSPEYLEYNRDRLLLPNKGNDQALIAPNGKYLGFDESSFNDSALSPGYNICDQEDDEAELTLFKIEQNQNNSGMLSSGYREEHKEKERSPETYSSNLPPYKRPDAEPCSRETIIEEFTDHSSQDTVHPILRRLPPKFYSPRNDCRRESAPEENYRLDLKSKALPRPIETKKILESLPTRLECRTYTPQDIADATERFAQELKIGEGGYGPVYKATLDNTTVAIKILHSNITQGLKQFRQEVDLLNNIRHPNMVHLVGACPEYGCLVYEYMPNGSLEDRLFCQSGTPPLPWRLRFKMAVEIANGLLYLHKLKPEAFVHRDLKPGNILLDADFVTKIGDVGLARIIPLSVDDAAVTQYRETAAAGTFCYIDPEYQKTGLVCTKSDVYALGVIYLQMITGKDAMGLAYTVSDALEEGTFAELLDRNVTGWPEKEARELAELALKCCEMRRKDRPDLESVVLPELIRLYKLVTSSSGDSSPPSMDHHQRSASEKDLPLDDDLVDILNDRIAKGASFAV</sequence>
<keyword evidence="9" id="KW-1185">Reference proteome</keyword>
<name>A0AAV5BW21_ELECO</name>
<reference evidence="8" key="1">
    <citation type="journal article" date="2018" name="DNA Res.">
        <title>Multiple hybrid de novo genome assembly of finger millet, an orphan allotetraploid crop.</title>
        <authorList>
            <person name="Hatakeyama M."/>
            <person name="Aluri S."/>
            <person name="Balachadran M.T."/>
            <person name="Sivarajan S.R."/>
            <person name="Patrignani A."/>
            <person name="Gruter S."/>
            <person name="Poveda L."/>
            <person name="Shimizu-Inatsugi R."/>
            <person name="Baeten J."/>
            <person name="Francoijs K.J."/>
            <person name="Nataraja K.N."/>
            <person name="Reddy Y.A.N."/>
            <person name="Phadnis S."/>
            <person name="Ravikumar R.L."/>
            <person name="Schlapbach R."/>
            <person name="Sreeman S.M."/>
            <person name="Shimizu K.K."/>
        </authorList>
    </citation>
    <scope>NUCLEOTIDE SEQUENCE</scope>
</reference>
<dbReference type="InterPro" id="IPR000719">
    <property type="entry name" value="Prot_kinase_dom"/>
</dbReference>
<dbReference type="Gene3D" id="3.30.200.20">
    <property type="entry name" value="Phosphorylase Kinase, domain 1"/>
    <property type="match status" value="1"/>
</dbReference>
<dbReference type="EC" id="2.3.2.27" evidence="2"/>
<dbReference type="SUPFAM" id="SSF56112">
    <property type="entry name" value="Protein kinase-like (PK-like)"/>
    <property type="match status" value="1"/>
</dbReference>
<dbReference type="Pfam" id="PF07714">
    <property type="entry name" value="PK_Tyr_Ser-Thr"/>
    <property type="match status" value="1"/>
</dbReference>
<evidence type="ECO:0000313" key="8">
    <source>
        <dbReference type="EMBL" id="GJM90221.1"/>
    </source>
</evidence>
<feature type="region of interest" description="Disordered" evidence="6">
    <location>
        <begin position="20"/>
        <end position="45"/>
    </location>
</feature>
<keyword evidence="5" id="KW-0067">ATP-binding</keyword>
<dbReference type="Gene3D" id="3.40.50.620">
    <property type="entry name" value="HUPs"/>
    <property type="match status" value="1"/>
</dbReference>
<evidence type="ECO:0000256" key="1">
    <source>
        <dbReference type="ARBA" id="ARBA00000900"/>
    </source>
</evidence>
<dbReference type="GO" id="GO:0005524">
    <property type="term" value="F:ATP binding"/>
    <property type="evidence" value="ECO:0007669"/>
    <property type="project" value="UniProtKB-KW"/>
</dbReference>
<comment type="caution">
    <text evidence="8">The sequence shown here is derived from an EMBL/GenBank/DDBJ whole genome shotgun (WGS) entry which is preliminary data.</text>
</comment>
<proteinExistence type="predicted"/>
<dbReference type="InterPro" id="IPR051348">
    <property type="entry name" value="U-box_ubiquitin_ligases"/>
</dbReference>
<dbReference type="Proteomes" id="UP001054889">
    <property type="component" value="Unassembled WGS sequence"/>
</dbReference>
<dbReference type="InterPro" id="IPR011009">
    <property type="entry name" value="Kinase-like_dom_sf"/>
</dbReference>
<evidence type="ECO:0000259" key="7">
    <source>
        <dbReference type="PROSITE" id="PS50011"/>
    </source>
</evidence>
<dbReference type="PANTHER" id="PTHR45647:SF139">
    <property type="entry name" value="OS02G0152300 PROTEIN"/>
    <property type="match status" value="1"/>
</dbReference>
<feature type="region of interest" description="Disordered" evidence="6">
    <location>
        <begin position="757"/>
        <end position="776"/>
    </location>
</feature>
<evidence type="ECO:0000313" key="9">
    <source>
        <dbReference type="Proteomes" id="UP001054889"/>
    </source>
</evidence>
<keyword evidence="3" id="KW-0547">Nucleotide-binding</keyword>
<dbReference type="FunFam" id="3.30.200.20:FF:000162">
    <property type="entry name" value="Adenine nucleotide alpha hydrolase-like domain kinase"/>
    <property type="match status" value="1"/>
</dbReference>
<dbReference type="PANTHER" id="PTHR45647">
    <property type="entry name" value="OS02G0152300 PROTEIN"/>
    <property type="match status" value="1"/>
</dbReference>
<gene>
    <name evidence="8" type="primary">ga06479</name>
    <name evidence="8" type="ORF">PR202_ga06479</name>
</gene>
<dbReference type="PROSITE" id="PS00108">
    <property type="entry name" value="PROTEIN_KINASE_ST"/>
    <property type="match status" value="1"/>
</dbReference>
<reference evidence="8" key="2">
    <citation type="submission" date="2021-12" db="EMBL/GenBank/DDBJ databases">
        <title>Resequencing data analysis of finger millet.</title>
        <authorList>
            <person name="Hatakeyama M."/>
            <person name="Aluri S."/>
            <person name="Balachadran M.T."/>
            <person name="Sivarajan S.R."/>
            <person name="Poveda L."/>
            <person name="Shimizu-Inatsugi R."/>
            <person name="Schlapbach R."/>
            <person name="Sreeman S.M."/>
            <person name="Shimizu K.K."/>
        </authorList>
    </citation>
    <scope>NUCLEOTIDE SEQUENCE</scope>
</reference>
<dbReference type="InterPro" id="IPR001245">
    <property type="entry name" value="Ser-Thr/Tyr_kinase_cat_dom"/>
</dbReference>
<keyword evidence="4" id="KW-0833">Ubl conjugation pathway</keyword>
<evidence type="ECO:0000256" key="2">
    <source>
        <dbReference type="ARBA" id="ARBA00012483"/>
    </source>
</evidence>
<dbReference type="EMBL" id="BQKI01000003">
    <property type="protein sequence ID" value="GJM90221.1"/>
    <property type="molecule type" value="Genomic_DNA"/>
</dbReference>
<dbReference type="GO" id="GO:0061630">
    <property type="term" value="F:ubiquitin protein ligase activity"/>
    <property type="evidence" value="ECO:0007669"/>
    <property type="project" value="UniProtKB-EC"/>
</dbReference>
<dbReference type="CDD" id="cd01989">
    <property type="entry name" value="USP_STK_Ubox_N"/>
    <property type="match status" value="1"/>
</dbReference>
<dbReference type="PROSITE" id="PS50011">
    <property type="entry name" value="PROTEIN_KINASE_DOM"/>
    <property type="match status" value="1"/>
</dbReference>
<dbReference type="SUPFAM" id="SSF52402">
    <property type="entry name" value="Adenine nucleotide alpha hydrolases-like"/>
    <property type="match status" value="1"/>
</dbReference>
<dbReference type="SMART" id="SM00220">
    <property type="entry name" value="S_TKc"/>
    <property type="match status" value="1"/>
</dbReference>
<evidence type="ECO:0000256" key="6">
    <source>
        <dbReference type="SAM" id="MobiDB-lite"/>
    </source>
</evidence>
<dbReference type="GO" id="GO:0004672">
    <property type="term" value="F:protein kinase activity"/>
    <property type="evidence" value="ECO:0007669"/>
    <property type="project" value="InterPro"/>
</dbReference>
<feature type="compositionally biased region" description="Basic and acidic residues" evidence="6">
    <location>
        <begin position="366"/>
        <end position="377"/>
    </location>
</feature>
<feature type="compositionally biased region" description="Basic and acidic residues" evidence="6">
    <location>
        <begin position="767"/>
        <end position="776"/>
    </location>
</feature>
<protein>
    <recommendedName>
        <fullName evidence="2">RING-type E3 ubiquitin transferase</fullName>
        <ecNumber evidence="2">2.3.2.27</ecNumber>
    </recommendedName>
</protein>
<accession>A0AAV5BW21</accession>
<dbReference type="Gene3D" id="1.10.510.10">
    <property type="entry name" value="Transferase(Phosphotransferase) domain 1"/>
    <property type="match status" value="1"/>
</dbReference>
<evidence type="ECO:0000256" key="4">
    <source>
        <dbReference type="ARBA" id="ARBA00022786"/>
    </source>
</evidence>
<feature type="domain" description="Protein kinase" evidence="7">
    <location>
        <begin position="484"/>
        <end position="749"/>
    </location>
</feature>
<dbReference type="AlphaFoldDB" id="A0AAV5BW21"/>
<evidence type="ECO:0000256" key="3">
    <source>
        <dbReference type="ARBA" id="ARBA00022741"/>
    </source>
</evidence>
<dbReference type="InterPro" id="IPR014729">
    <property type="entry name" value="Rossmann-like_a/b/a_fold"/>
</dbReference>
<feature type="region of interest" description="Disordered" evidence="6">
    <location>
        <begin position="354"/>
        <end position="392"/>
    </location>
</feature>
<dbReference type="InterPro" id="IPR008271">
    <property type="entry name" value="Ser/Thr_kinase_AS"/>
</dbReference>
<organism evidence="8 9">
    <name type="scientific">Eleusine coracana subsp. coracana</name>
    <dbReference type="NCBI Taxonomy" id="191504"/>
    <lineage>
        <taxon>Eukaryota</taxon>
        <taxon>Viridiplantae</taxon>
        <taxon>Streptophyta</taxon>
        <taxon>Embryophyta</taxon>
        <taxon>Tracheophyta</taxon>
        <taxon>Spermatophyta</taxon>
        <taxon>Magnoliopsida</taxon>
        <taxon>Liliopsida</taxon>
        <taxon>Poales</taxon>
        <taxon>Poaceae</taxon>
        <taxon>PACMAD clade</taxon>
        <taxon>Chloridoideae</taxon>
        <taxon>Cynodonteae</taxon>
        <taxon>Eleusininae</taxon>
        <taxon>Eleusine</taxon>
    </lineage>
</organism>
<dbReference type="InterPro" id="IPR006016">
    <property type="entry name" value="UspA"/>
</dbReference>
<dbReference type="Pfam" id="PF00582">
    <property type="entry name" value="Usp"/>
    <property type="match status" value="1"/>
</dbReference>